<evidence type="ECO:0000256" key="6">
    <source>
        <dbReference type="ARBA" id="ARBA00023140"/>
    </source>
</evidence>
<dbReference type="SMART" id="SM00320">
    <property type="entry name" value="WD40"/>
    <property type="match status" value="6"/>
</dbReference>
<dbReference type="GO" id="GO:0005053">
    <property type="term" value="F:peroxisome matrix targeting signal-2 binding"/>
    <property type="evidence" value="ECO:0007669"/>
    <property type="project" value="InterPro"/>
</dbReference>
<gene>
    <name evidence="10" type="ORF">L211DRAFT_826228</name>
</gene>
<dbReference type="OrthoDB" id="273771at2759"/>
<dbReference type="PANTHER" id="PTHR46027">
    <property type="entry name" value="PEROXISOMAL TARGETING SIGNAL 2 RECEPTOR"/>
    <property type="match status" value="1"/>
</dbReference>
<evidence type="ECO:0000313" key="11">
    <source>
        <dbReference type="Proteomes" id="UP000267821"/>
    </source>
</evidence>
<keyword evidence="4" id="KW-0963">Cytoplasm</keyword>
<accession>A0A3N4LIN9</accession>
<dbReference type="SUPFAM" id="SSF50978">
    <property type="entry name" value="WD40 repeat-like"/>
    <property type="match status" value="1"/>
</dbReference>
<keyword evidence="3" id="KW-0813">Transport</keyword>
<dbReference type="AlphaFoldDB" id="A0A3N4LIN9"/>
<keyword evidence="9" id="KW-0853">WD repeat</keyword>
<sequence>MFHYRTQGYNGYAVKYSSFFDNRLACAASANFGLVGNGRLYILGLTPGGIVGEKWFDTQDGLFDLTWSEIHENQLVVASGDGSVKLFDIMVKDSFPIQNWQEHQREVFSVSWNLVDKNTFCSSSWDGTVKIWSPIHPTSLLTLPTNSCTYSSAFSPHSTHLVSCVSSDSFLRIFDLRIPQATPLPPSTAQPVPAKPAIQIHVPGNAELLTHDWNKYRPEVLATGGVDKVIRVFDVRGATGSVSELRGHEYAIRKVCWSPHWAGVLMSGGYDMSIRIWEDGCGGGMGGGMSGGGGRLLGVMDKHTEFVAGLGWCLFGGGGWAASAGWDEGVWVWDANQVVAGMRR</sequence>
<evidence type="ECO:0000256" key="5">
    <source>
        <dbReference type="ARBA" id="ARBA00022927"/>
    </source>
</evidence>
<comment type="similarity">
    <text evidence="7">Belongs to the WD repeat peroxin-7 family.</text>
</comment>
<evidence type="ECO:0000256" key="4">
    <source>
        <dbReference type="ARBA" id="ARBA00022490"/>
    </source>
</evidence>
<dbReference type="Gene3D" id="2.130.10.10">
    <property type="entry name" value="YVTN repeat-like/Quinoprotein amine dehydrogenase"/>
    <property type="match status" value="1"/>
</dbReference>
<proteinExistence type="inferred from homology"/>
<dbReference type="InterPro" id="IPR001680">
    <property type="entry name" value="WD40_rpt"/>
</dbReference>
<dbReference type="Proteomes" id="UP000267821">
    <property type="component" value="Unassembled WGS sequence"/>
</dbReference>
<dbReference type="STRING" id="1051890.A0A3N4LIN9"/>
<evidence type="ECO:0000256" key="8">
    <source>
        <dbReference type="ARBA" id="ARBA00032565"/>
    </source>
</evidence>
<evidence type="ECO:0000256" key="1">
    <source>
        <dbReference type="ARBA" id="ARBA00004253"/>
    </source>
</evidence>
<protein>
    <recommendedName>
        <fullName evidence="8">Peroxin-7</fullName>
    </recommendedName>
</protein>
<evidence type="ECO:0000256" key="3">
    <source>
        <dbReference type="ARBA" id="ARBA00022448"/>
    </source>
</evidence>
<dbReference type="GO" id="GO:0016558">
    <property type="term" value="P:protein import into peroxisome matrix"/>
    <property type="evidence" value="ECO:0007669"/>
    <property type="project" value="InterPro"/>
</dbReference>
<dbReference type="PANTHER" id="PTHR46027:SF1">
    <property type="entry name" value="PEROXISOMAL TARGETING SIGNAL 2 RECEPTOR"/>
    <property type="match status" value="1"/>
</dbReference>
<comment type="subcellular location">
    <subcellularLocation>
        <location evidence="2">Cytoplasm</location>
        <location evidence="2">Cytosol</location>
    </subcellularLocation>
    <subcellularLocation>
        <location evidence="1">Peroxisome matrix</location>
    </subcellularLocation>
</comment>
<dbReference type="Pfam" id="PF00400">
    <property type="entry name" value="WD40"/>
    <property type="match status" value="3"/>
</dbReference>
<evidence type="ECO:0000256" key="7">
    <source>
        <dbReference type="ARBA" id="ARBA00024017"/>
    </source>
</evidence>
<dbReference type="EMBL" id="ML121549">
    <property type="protein sequence ID" value="RPB22774.1"/>
    <property type="molecule type" value="Genomic_DNA"/>
</dbReference>
<dbReference type="InterPro" id="IPR036322">
    <property type="entry name" value="WD40_repeat_dom_sf"/>
</dbReference>
<dbReference type="InParanoid" id="A0A3N4LIN9"/>
<reference evidence="10 11" key="1">
    <citation type="journal article" date="2018" name="Nat. Ecol. Evol.">
        <title>Pezizomycetes genomes reveal the molecular basis of ectomycorrhizal truffle lifestyle.</title>
        <authorList>
            <person name="Murat C."/>
            <person name="Payen T."/>
            <person name="Noel B."/>
            <person name="Kuo A."/>
            <person name="Morin E."/>
            <person name="Chen J."/>
            <person name="Kohler A."/>
            <person name="Krizsan K."/>
            <person name="Balestrini R."/>
            <person name="Da Silva C."/>
            <person name="Montanini B."/>
            <person name="Hainaut M."/>
            <person name="Levati E."/>
            <person name="Barry K.W."/>
            <person name="Belfiori B."/>
            <person name="Cichocki N."/>
            <person name="Clum A."/>
            <person name="Dockter R.B."/>
            <person name="Fauchery L."/>
            <person name="Guy J."/>
            <person name="Iotti M."/>
            <person name="Le Tacon F."/>
            <person name="Lindquist E.A."/>
            <person name="Lipzen A."/>
            <person name="Malagnac F."/>
            <person name="Mello A."/>
            <person name="Molinier V."/>
            <person name="Miyauchi S."/>
            <person name="Poulain J."/>
            <person name="Riccioni C."/>
            <person name="Rubini A."/>
            <person name="Sitrit Y."/>
            <person name="Splivallo R."/>
            <person name="Traeger S."/>
            <person name="Wang M."/>
            <person name="Zifcakova L."/>
            <person name="Wipf D."/>
            <person name="Zambonelli A."/>
            <person name="Paolocci F."/>
            <person name="Nowrousian M."/>
            <person name="Ottonello S."/>
            <person name="Baldrian P."/>
            <person name="Spatafora J.W."/>
            <person name="Henrissat B."/>
            <person name="Nagy L.G."/>
            <person name="Aury J.M."/>
            <person name="Wincker P."/>
            <person name="Grigoriev I.V."/>
            <person name="Bonfante P."/>
            <person name="Martin F.M."/>
        </authorList>
    </citation>
    <scope>NUCLEOTIDE SEQUENCE [LARGE SCALE GENOMIC DNA]</scope>
    <source>
        <strain evidence="10 11">ATCC MYA-4762</strain>
    </source>
</reference>
<feature type="repeat" description="WD" evidence="9">
    <location>
        <begin position="245"/>
        <end position="278"/>
    </location>
</feature>
<dbReference type="GO" id="GO:0005829">
    <property type="term" value="C:cytosol"/>
    <property type="evidence" value="ECO:0007669"/>
    <property type="project" value="UniProtKB-SubCell"/>
</dbReference>
<feature type="repeat" description="WD" evidence="9">
    <location>
        <begin position="100"/>
        <end position="133"/>
    </location>
</feature>
<dbReference type="InterPro" id="IPR015943">
    <property type="entry name" value="WD40/YVTN_repeat-like_dom_sf"/>
</dbReference>
<evidence type="ECO:0000313" key="10">
    <source>
        <dbReference type="EMBL" id="RPB22774.1"/>
    </source>
</evidence>
<evidence type="ECO:0000256" key="2">
    <source>
        <dbReference type="ARBA" id="ARBA00004514"/>
    </source>
</evidence>
<name>A0A3N4LIN9_9PEZI</name>
<dbReference type="GO" id="GO:0005782">
    <property type="term" value="C:peroxisomal matrix"/>
    <property type="evidence" value="ECO:0007669"/>
    <property type="project" value="UniProtKB-SubCell"/>
</dbReference>
<dbReference type="PROSITE" id="PS50082">
    <property type="entry name" value="WD_REPEATS_2"/>
    <property type="match status" value="2"/>
</dbReference>
<keyword evidence="5" id="KW-0653">Protein transport</keyword>
<dbReference type="FunCoup" id="A0A3N4LIN9">
    <property type="interactions" value="459"/>
</dbReference>
<dbReference type="PROSITE" id="PS50294">
    <property type="entry name" value="WD_REPEATS_REGION"/>
    <property type="match status" value="1"/>
</dbReference>
<keyword evidence="11" id="KW-1185">Reference proteome</keyword>
<dbReference type="InterPro" id="IPR044536">
    <property type="entry name" value="PEX7"/>
</dbReference>
<evidence type="ECO:0000256" key="9">
    <source>
        <dbReference type="PROSITE-ProRule" id="PRU00221"/>
    </source>
</evidence>
<organism evidence="10 11">
    <name type="scientific">Terfezia boudieri ATCC MYA-4762</name>
    <dbReference type="NCBI Taxonomy" id="1051890"/>
    <lineage>
        <taxon>Eukaryota</taxon>
        <taxon>Fungi</taxon>
        <taxon>Dikarya</taxon>
        <taxon>Ascomycota</taxon>
        <taxon>Pezizomycotina</taxon>
        <taxon>Pezizomycetes</taxon>
        <taxon>Pezizales</taxon>
        <taxon>Pezizaceae</taxon>
        <taxon>Terfezia</taxon>
    </lineage>
</organism>
<keyword evidence="6" id="KW-0576">Peroxisome</keyword>